<dbReference type="AlphaFoldDB" id="A0A4S3ZRM2"/>
<evidence type="ECO:0008006" key="4">
    <source>
        <dbReference type="Google" id="ProtNLM"/>
    </source>
</evidence>
<proteinExistence type="predicted"/>
<comment type="caution">
    <text evidence="2">The sequence shown here is derived from an EMBL/GenBank/DDBJ whole genome shotgun (WGS) entry which is preliminary data.</text>
</comment>
<evidence type="ECO:0000256" key="1">
    <source>
        <dbReference type="SAM" id="SignalP"/>
    </source>
</evidence>
<accession>A0A4S3ZRM2</accession>
<dbReference type="Pfam" id="PF13557">
    <property type="entry name" value="Phenol_MetA_deg"/>
    <property type="match status" value="1"/>
</dbReference>
<keyword evidence="1" id="KW-0732">Signal</keyword>
<feature type="chain" id="PRO_5020373112" description="Phenol degradation protein meta" evidence="1">
    <location>
        <begin position="31"/>
        <end position="342"/>
    </location>
</feature>
<name>A0A4S3ZRM2_9HYPH</name>
<dbReference type="InterPro" id="IPR025737">
    <property type="entry name" value="FApF"/>
</dbReference>
<evidence type="ECO:0000313" key="2">
    <source>
        <dbReference type="EMBL" id="THF48261.1"/>
    </source>
</evidence>
<sequence length="342" mass="37285">MECFDFNVRSGLGLLVTGLALTLMSSVSNAAEFGQTTLPGGTSDIRAAELPPEPGFYLLGGGVGVWQNIFTDNNGNNQFPDTFNKVGLVNFGGLYVYPGTFLGGRLASSFVMSAGDHRLVVTKTLPVNLTGKHQGFFDAYSDMFIWSKSWYDKPVAGQSEPQNASGEPGLPTGFSFAMGLGIGIPMGQFEKTNVVSNLGFNTWTLSPNIAFTYRTKPILLDATEFSTKISYNHPFNRDDSTGGFTYRDGDYISADFAVTERYSRYQFGLAGNVRQQVTDDRGTPAMPATNGQRLYSLRLGPVLAIDFPEVGAGLTFKYLRDIDSRNAFEGDALQVSFVKKLW</sequence>
<keyword evidence="3" id="KW-1185">Reference proteome</keyword>
<protein>
    <recommendedName>
        <fullName evidence="4">Phenol degradation protein meta</fullName>
    </recommendedName>
</protein>
<feature type="signal peptide" evidence="1">
    <location>
        <begin position="1"/>
        <end position="30"/>
    </location>
</feature>
<dbReference type="Proteomes" id="UP000310754">
    <property type="component" value="Unassembled WGS sequence"/>
</dbReference>
<gene>
    <name evidence="2" type="ORF">E6C51_15250</name>
</gene>
<dbReference type="EMBL" id="SSOA01000009">
    <property type="protein sequence ID" value="THF48261.1"/>
    <property type="molecule type" value="Genomic_DNA"/>
</dbReference>
<organism evidence="2 3">
    <name type="scientific">Allorhizobium terrae</name>
    <dbReference type="NCBI Taxonomy" id="1848972"/>
    <lineage>
        <taxon>Bacteria</taxon>
        <taxon>Pseudomonadati</taxon>
        <taxon>Pseudomonadota</taxon>
        <taxon>Alphaproteobacteria</taxon>
        <taxon>Hyphomicrobiales</taxon>
        <taxon>Rhizobiaceae</taxon>
        <taxon>Rhizobium/Agrobacterium group</taxon>
        <taxon>Allorhizobium</taxon>
    </lineage>
</organism>
<reference evidence="2 3" key="1">
    <citation type="submission" date="2019-04" db="EMBL/GenBank/DDBJ databases">
        <title>Rhizobium terrae sp. nov., isolated from a paddy soil.</title>
        <authorList>
            <person name="Lin S.-Y."/>
            <person name="Hameed A."/>
            <person name="Huang H.-I."/>
            <person name="Young C.-C."/>
        </authorList>
    </citation>
    <scope>NUCLEOTIDE SEQUENCE [LARGE SCALE GENOMIC DNA]</scope>
    <source>
        <strain evidence="2 3">CC-HIH110</strain>
    </source>
</reference>
<evidence type="ECO:0000313" key="3">
    <source>
        <dbReference type="Proteomes" id="UP000310754"/>
    </source>
</evidence>